<dbReference type="GO" id="GO:0043565">
    <property type="term" value="F:sequence-specific DNA binding"/>
    <property type="evidence" value="ECO:0007669"/>
    <property type="project" value="InterPro"/>
</dbReference>
<organism evidence="12 13">
    <name type="scientific">Ziziphus jujuba</name>
    <name type="common">Chinese jujube</name>
    <name type="synonym">Ziziphus sativa</name>
    <dbReference type="NCBI Taxonomy" id="326968"/>
    <lineage>
        <taxon>Eukaryota</taxon>
        <taxon>Viridiplantae</taxon>
        <taxon>Streptophyta</taxon>
        <taxon>Embryophyta</taxon>
        <taxon>Tracheophyta</taxon>
        <taxon>Spermatophyta</taxon>
        <taxon>Magnoliopsida</taxon>
        <taxon>eudicotyledons</taxon>
        <taxon>Gunneridae</taxon>
        <taxon>Pentapetalae</taxon>
        <taxon>rosids</taxon>
        <taxon>fabids</taxon>
        <taxon>Rosales</taxon>
        <taxon>Rhamnaceae</taxon>
        <taxon>Paliureae</taxon>
        <taxon>Ziziphus</taxon>
    </lineage>
</organism>
<keyword evidence="1" id="KW-0479">Metal-binding</keyword>
<dbReference type="PANTHER" id="PTHR47172">
    <property type="entry name" value="OS01G0976800 PROTEIN"/>
    <property type="match status" value="1"/>
</dbReference>
<evidence type="ECO:0000256" key="1">
    <source>
        <dbReference type="ARBA" id="ARBA00022723"/>
    </source>
</evidence>
<dbReference type="InterPro" id="IPR000679">
    <property type="entry name" value="Znf_GATA"/>
</dbReference>
<dbReference type="PROSITE" id="PS00344">
    <property type="entry name" value="GATA_ZN_FINGER_1"/>
    <property type="match status" value="1"/>
</dbReference>
<keyword evidence="12" id="KW-1185">Reference proteome</keyword>
<keyword evidence="6" id="KW-0804">Transcription</keyword>
<gene>
    <name evidence="13" type="primary">LOC107426314</name>
</gene>
<dbReference type="GO" id="GO:0006355">
    <property type="term" value="P:regulation of DNA-templated transcription"/>
    <property type="evidence" value="ECO:0007669"/>
    <property type="project" value="InterPro"/>
</dbReference>
<keyword evidence="3" id="KW-0862">Zinc</keyword>
<feature type="region of interest" description="Disordered" evidence="10">
    <location>
        <begin position="1"/>
        <end position="27"/>
    </location>
</feature>
<evidence type="ECO:0000256" key="10">
    <source>
        <dbReference type="SAM" id="MobiDB-lite"/>
    </source>
</evidence>
<feature type="domain" description="GATA-type" evidence="11">
    <location>
        <begin position="10"/>
        <end position="46"/>
    </location>
</feature>
<keyword evidence="2 9" id="KW-0863">Zinc-finger</keyword>
<accession>A0A6P4AS07</accession>
<dbReference type="CDD" id="cd00202">
    <property type="entry name" value="ZnF_GATA"/>
    <property type="match status" value="1"/>
</dbReference>
<dbReference type="PANTHER" id="PTHR47172:SF1">
    <property type="entry name" value="GATA TRANSCRIPTION FACTOR 15"/>
    <property type="match status" value="1"/>
</dbReference>
<keyword evidence="4" id="KW-0805">Transcription regulation</keyword>
<dbReference type="SMART" id="SM00401">
    <property type="entry name" value="ZnF_GATA"/>
    <property type="match status" value="1"/>
</dbReference>
<dbReference type="Proteomes" id="UP001652623">
    <property type="component" value="Chromosome 9"/>
</dbReference>
<dbReference type="SUPFAM" id="SSF57716">
    <property type="entry name" value="Glucocorticoid receptor-like (DNA-binding domain)"/>
    <property type="match status" value="1"/>
</dbReference>
<evidence type="ECO:0000256" key="6">
    <source>
        <dbReference type="ARBA" id="ARBA00023163"/>
    </source>
</evidence>
<evidence type="ECO:0000313" key="12">
    <source>
        <dbReference type="Proteomes" id="UP001652623"/>
    </source>
</evidence>
<evidence type="ECO:0000256" key="8">
    <source>
        <dbReference type="ARBA" id="ARBA00037539"/>
    </source>
</evidence>
<evidence type="ECO:0000256" key="2">
    <source>
        <dbReference type="ARBA" id="ARBA00022771"/>
    </source>
</evidence>
<feature type="region of interest" description="Disordered" evidence="10">
    <location>
        <begin position="52"/>
        <end position="76"/>
    </location>
</feature>
<keyword evidence="5" id="KW-0238">DNA-binding</keyword>
<feature type="compositionally biased region" description="Polar residues" evidence="10">
    <location>
        <begin position="14"/>
        <end position="26"/>
    </location>
</feature>
<dbReference type="InterPro" id="IPR013088">
    <property type="entry name" value="Znf_NHR/GATA"/>
</dbReference>
<reference evidence="13" key="1">
    <citation type="submission" date="2025-08" db="UniProtKB">
        <authorList>
            <consortium name="RefSeq"/>
        </authorList>
    </citation>
    <scope>IDENTIFICATION</scope>
    <source>
        <tissue evidence="13">Seedling</tissue>
    </source>
</reference>
<evidence type="ECO:0000256" key="4">
    <source>
        <dbReference type="ARBA" id="ARBA00023015"/>
    </source>
</evidence>
<name>A0A6P4AS07_ZIZJJ</name>
<dbReference type="KEGG" id="zju:107426314"/>
<dbReference type="GO" id="GO:0008270">
    <property type="term" value="F:zinc ion binding"/>
    <property type="evidence" value="ECO:0007669"/>
    <property type="project" value="UniProtKB-KW"/>
</dbReference>
<feature type="compositionally biased region" description="Basic residues" evidence="10">
    <location>
        <begin position="62"/>
        <end position="71"/>
    </location>
</feature>
<sequence length="124" mass="13871">MNSSSPSQDKDTQRSCTDCRTTTTPLWRSGPAGPRSLCNACGIRYRKKRRDLLGLNKGEEKRRRKNKKKTMKSSGSKLGVSLNQLGLMAIQRGITAFEESMLKEEEQAAIMLMALSSESFHIFA</sequence>
<dbReference type="Gene3D" id="3.30.50.10">
    <property type="entry name" value="Erythroid Transcription Factor GATA-1, subunit A"/>
    <property type="match status" value="1"/>
</dbReference>
<evidence type="ECO:0000256" key="9">
    <source>
        <dbReference type="PROSITE-ProRule" id="PRU00094"/>
    </source>
</evidence>
<proteinExistence type="inferred from homology"/>
<comment type="similarity">
    <text evidence="7">Belongs to the type IV zinc-finger family. Class B subfamily.</text>
</comment>
<dbReference type="InParanoid" id="A0A6P4AS07"/>
<dbReference type="PROSITE" id="PS50114">
    <property type="entry name" value="GATA_ZN_FINGER_2"/>
    <property type="match status" value="1"/>
</dbReference>
<evidence type="ECO:0000313" key="13">
    <source>
        <dbReference type="RefSeq" id="XP_015891936.1"/>
    </source>
</evidence>
<dbReference type="RefSeq" id="XP_015891936.1">
    <property type="nucleotide sequence ID" value="XM_016036450.4"/>
</dbReference>
<evidence type="ECO:0000256" key="5">
    <source>
        <dbReference type="ARBA" id="ARBA00023125"/>
    </source>
</evidence>
<dbReference type="GeneID" id="107426314"/>
<evidence type="ECO:0000259" key="11">
    <source>
        <dbReference type="PROSITE" id="PS50114"/>
    </source>
</evidence>
<evidence type="ECO:0000256" key="3">
    <source>
        <dbReference type="ARBA" id="ARBA00022833"/>
    </source>
</evidence>
<protein>
    <submittedName>
        <fullName evidence="13">GATA transcription factor 15</fullName>
    </submittedName>
</protein>
<evidence type="ECO:0000256" key="7">
    <source>
        <dbReference type="ARBA" id="ARBA00024019"/>
    </source>
</evidence>
<comment type="function">
    <text evidence="8">Transcriptional regulator that specifically binds 5'-GATA-3' or 5'-GAT-3' motifs within gene promoters.</text>
</comment>
<dbReference type="Pfam" id="PF00320">
    <property type="entry name" value="GATA"/>
    <property type="match status" value="1"/>
</dbReference>
<dbReference type="AlphaFoldDB" id="A0A6P4AS07"/>